<dbReference type="Pfam" id="PF03357">
    <property type="entry name" value="Snf7"/>
    <property type="match status" value="1"/>
</dbReference>
<proteinExistence type="inferred from homology"/>
<evidence type="ECO:0000256" key="1">
    <source>
        <dbReference type="ARBA" id="ARBA00006190"/>
    </source>
</evidence>
<dbReference type="GO" id="GO:0007034">
    <property type="term" value="P:vacuolar transport"/>
    <property type="evidence" value="ECO:0007669"/>
    <property type="project" value="InterPro"/>
</dbReference>
<dbReference type="Gene3D" id="6.10.140.1230">
    <property type="match status" value="1"/>
</dbReference>
<evidence type="ECO:0008006" key="5">
    <source>
        <dbReference type="Google" id="ProtNLM"/>
    </source>
</evidence>
<feature type="region of interest" description="Disordered" evidence="2">
    <location>
        <begin position="176"/>
        <end position="230"/>
    </location>
</feature>
<dbReference type="AlphaFoldDB" id="A0AAD4KAA2"/>
<evidence type="ECO:0000313" key="4">
    <source>
        <dbReference type="Proteomes" id="UP001200034"/>
    </source>
</evidence>
<gene>
    <name evidence="3" type="ORF">KR093_010233</name>
</gene>
<dbReference type="PANTHER" id="PTHR10476">
    <property type="entry name" value="CHARGED MULTIVESICULAR BODY PROTEIN"/>
    <property type="match status" value="1"/>
</dbReference>
<comment type="caution">
    <text evidence="3">The sequence shown here is derived from an EMBL/GenBank/DDBJ whole genome shotgun (WGS) entry which is preliminary data.</text>
</comment>
<name>A0AAD4KAA2_9MUSC</name>
<comment type="similarity">
    <text evidence="1">Belongs to the SNF7 family.</text>
</comment>
<sequence length="230" mass="25940">MGLFGKTPSKDPKEQVQEWTHKIRKEGNQLDRQIRSIQREEEKVKRSLKQAAQKNDRDTCIILAKEIVNARKAINRIYTSKAHLSSIQMQMKNQLSTLRVAGSLQKSTEVMQAMQSLVRYPELAGIMRDMSKEMMKAGIIEEMLDETMDSLEDTEELEEQAAKEVDKVLWEITDGKLGEAPLPPEATPADRTPATAAAASASRVPVEVEDEEDEGEELQEMQSRLASLRS</sequence>
<dbReference type="InterPro" id="IPR005024">
    <property type="entry name" value="Snf7_fam"/>
</dbReference>
<feature type="compositionally biased region" description="Acidic residues" evidence="2">
    <location>
        <begin position="207"/>
        <end position="219"/>
    </location>
</feature>
<feature type="compositionally biased region" description="Low complexity" evidence="2">
    <location>
        <begin position="187"/>
        <end position="205"/>
    </location>
</feature>
<feature type="region of interest" description="Disordered" evidence="2">
    <location>
        <begin position="23"/>
        <end position="42"/>
    </location>
</feature>
<dbReference type="Proteomes" id="UP001200034">
    <property type="component" value="Unassembled WGS sequence"/>
</dbReference>
<organism evidence="3 4">
    <name type="scientific">Drosophila rubida</name>
    <dbReference type="NCBI Taxonomy" id="30044"/>
    <lineage>
        <taxon>Eukaryota</taxon>
        <taxon>Metazoa</taxon>
        <taxon>Ecdysozoa</taxon>
        <taxon>Arthropoda</taxon>
        <taxon>Hexapoda</taxon>
        <taxon>Insecta</taxon>
        <taxon>Pterygota</taxon>
        <taxon>Neoptera</taxon>
        <taxon>Endopterygota</taxon>
        <taxon>Diptera</taxon>
        <taxon>Brachycera</taxon>
        <taxon>Muscomorpha</taxon>
        <taxon>Ephydroidea</taxon>
        <taxon>Drosophilidae</taxon>
        <taxon>Drosophila</taxon>
    </lineage>
</organism>
<protein>
    <recommendedName>
        <fullName evidence="5">Charged multivesicular body protein 3</fullName>
    </recommendedName>
</protein>
<dbReference type="EMBL" id="JAJJHW010000824">
    <property type="protein sequence ID" value="KAH8381643.1"/>
    <property type="molecule type" value="Genomic_DNA"/>
</dbReference>
<keyword evidence="4" id="KW-1185">Reference proteome</keyword>
<evidence type="ECO:0000313" key="3">
    <source>
        <dbReference type="EMBL" id="KAH8381643.1"/>
    </source>
</evidence>
<accession>A0AAD4KAA2</accession>
<reference evidence="3" key="1">
    <citation type="journal article" date="2021" name="Mol. Ecol. Resour.">
        <title>Phylogenomic analyses of the genus Drosophila reveals genomic signals of climate adaptation.</title>
        <authorList>
            <person name="Li F."/>
            <person name="Rane R.V."/>
            <person name="Luria V."/>
            <person name="Xiong Z."/>
            <person name="Chen J."/>
            <person name="Li Z."/>
            <person name="Catullo R.A."/>
            <person name="Griffin P.C."/>
            <person name="Schiffer M."/>
            <person name="Pearce S."/>
            <person name="Lee S.F."/>
            <person name="McElroy K."/>
            <person name="Stocker A."/>
            <person name="Shirriffs J."/>
            <person name="Cockerell F."/>
            <person name="Coppin C."/>
            <person name="Sgro C.M."/>
            <person name="Karger A."/>
            <person name="Cain J.W."/>
            <person name="Weber J.A."/>
            <person name="Santpere G."/>
            <person name="Kirschner M.W."/>
            <person name="Hoffmann A.A."/>
            <person name="Oakeshott J.G."/>
            <person name="Zhang G."/>
        </authorList>
    </citation>
    <scope>NUCLEOTIDE SEQUENCE</scope>
    <source>
        <strain evidence="3">BGI-SZ-2011g</strain>
    </source>
</reference>
<evidence type="ECO:0000256" key="2">
    <source>
        <dbReference type="SAM" id="MobiDB-lite"/>
    </source>
</evidence>
<feature type="compositionally biased region" description="Polar residues" evidence="2">
    <location>
        <begin position="220"/>
        <end position="230"/>
    </location>
</feature>